<dbReference type="EMBL" id="JAFNEN010000335">
    <property type="protein sequence ID" value="KAG8185450.1"/>
    <property type="molecule type" value="Genomic_DNA"/>
</dbReference>
<proteinExistence type="predicted"/>
<keyword evidence="3" id="KW-1185">Reference proteome</keyword>
<sequence>MSPSKEQNRQHQTQQPGLLRQMKSFDAVPSNIQQMISTSWPRAISSRSFLARVSEYPVFFKRSRHINEHVQISSPVYGNGFFTPMGLSGVDKAPTFPMNLGPFSRVPPAGSHSYSETSSCTNGQFTDDYLFEYGRMRIRGFVFPFTKEVWLESFAEVSSEVKNFQSFGLVER</sequence>
<comment type="caution">
    <text evidence="2">The sequence shown here is derived from an EMBL/GenBank/DDBJ whole genome shotgun (WGS) entry which is preliminary data.</text>
</comment>
<dbReference type="Proteomes" id="UP000827092">
    <property type="component" value="Unassembled WGS sequence"/>
</dbReference>
<dbReference type="AlphaFoldDB" id="A0AAV6UPE0"/>
<feature type="region of interest" description="Disordered" evidence="1">
    <location>
        <begin position="1"/>
        <end position="21"/>
    </location>
</feature>
<evidence type="ECO:0000256" key="1">
    <source>
        <dbReference type="SAM" id="MobiDB-lite"/>
    </source>
</evidence>
<gene>
    <name evidence="2" type="ORF">JTE90_022381</name>
</gene>
<reference evidence="2 3" key="1">
    <citation type="journal article" date="2022" name="Nat. Ecol. Evol.">
        <title>A masculinizing supergene underlies an exaggerated male reproductive morph in a spider.</title>
        <authorList>
            <person name="Hendrickx F."/>
            <person name="De Corte Z."/>
            <person name="Sonet G."/>
            <person name="Van Belleghem S.M."/>
            <person name="Kostlbacher S."/>
            <person name="Vangestel C."/>
        </authorList>
    </citation>
    <scope>NUCLEOTIDE SEQUENCE [LARGE SCALE GENOMIC DNA]</scope>
    <source>
        <strain evidence="2">W744_W776</strain>
    </source>
</reference>
<protein>
    <submittedName>
        <fullName evidence="2">Uncharacterized protein</fullName>
    </submittedName>
</protein>
<accession>A0AAV6UPE0</accession>
<feature type="compositionally biased region" description="Polar residues" evidence="1">
    <location>
        <begin position="1"/>
        <end position="16"/>
    </location>
</feature>
<organism evidence="2 3">
    <name type="scientific">Oedothorax gibbosus</name>
    <dbReference type="NCBI Taxonomy" id="931172"/>
    <lineage>
        <taxon>Eukaryota</taxon>
        <taxon>Metazoa</taxon>
        <taxon>Ecdysozoa</taxon>
        <taxon>Arthropoda</taxon>
        <taxon>Chelicerata</taxon>
        <taxon>Arachnida</taxon>
        <taxon>Araneae</taxon>
        <taxon>Araneomorphae</taxon>
        <taxon>Entelegynae</taxon>
        <taxon>Araneoidea</taxon>
        <taxon>Linyphiidae</taxon>
        <taxon>Erigoninae</taxon>
        <taxon>Oedothorax</taxon>
    </lineage>
</organism>
<evidence type="ECO:0000313" key="3">
    <source>
        <dbReference type="Proteomes" id="UP000827092"/>
    </source>
</evidence>
<evidence type="ECO:0000313" key="2">
    <source>
        <dbReference type="EMBL" id="KAG8185450.1"/>
    </source>
</evidence>
<name>A0AAV6UPE0_9ARAC</name>